<dbReference type="eggNOG" id="COG0681">
    <property type="taxonomic scope" value="Bacteria"/>
</dbReference>
<evidence type="ECO:0000256" key="1">
    <source>
        <dbReference type="ARBA" id="ARBA00004370"/>
    </source>
</evidence>
<dbReference type="Pfam" id="PF10502">
    <property type="entry name" value="Peptidase_S26"/>
    <property type="match status" value="2"/>
</dbReference>
<comment type="subcellular location">
    <subcellularLocation>
        <location evidence="1">Membrane</location>
    </subcellularLocation>
</comment>
<dbReference type="InterPro" id="IPR052064">
    <property type="entry name" value="Mito_IMP1_subunit"/>
</dbReference>
<dbReference type="PANTHER" id="PTHR12383">
    <property type="entry name" value="PROTEASE FAMILY S26 MITOCHONDRIAL INNER MEMBRANE PROTEASE-RELATED"/>
    <property type="match status" value="1"/>
</dbReference>
<dbReference type="Gene3D" id="2.10.109.10">
    <property type="entry name" value="Umud Fragment, subunit A"/>
    <property type="match status" value="1"/>
</dbReference>
<dbReference type="CDD" id="cd06530">
    <property type="entry name" value="S26_SPase_I"/>
    <property type="match status" value="1"/>
</dbReference>
<evidence type="ECO:0000313" key="6">
    <source>
        <dbReference type="Proteomes" id="UP000010473"/>
    </source>
</evidence>
<feature type="domain" description="Peptidase S26" evidence="4">
    <location>
        <begin position="81"/>
        <end position="114"/>
    </location>
</feature>
<evidence type="ECO:0000256" key="2">
    <source>
        <dbReference type="ARBA" id="ARBA00022801"/>
    </source>
</evidence>
<reference evidence="6" key="1">
    <citation type="journal article" date="2013" name="Proc. Natl. Acad. Sci. U.S.A.">
        <title>Improving the coverage of the cyanobacterial phylum using diversity-driven genome sequencing.</title>
        <authorList>
            <person name="Shih P.M."/>
            <person name="Wu D."/>
            <person name="Latifi A."/>
            <person name="Axen S.D."/>
            <person name="Fewer D.P."/>
            <person name="Talla E."/>
            <person name="Calteau A."/>
            <person name="Cai F."/>
            <person name="Tandeau de Marsac N."/>
            <person name="Rippka R."/>
            <person name="Herdman M."/>
            <person name="Sivonen K."/>
            <person name="Coursin T."/>
            <person name="Laurent T."/>
            <person name="Goodwin L."/>
            <person name="Nolan M."/>
            <person name="Davenport K.W."/>
            <person name="Han C.S."/>
            <person name="Rubin E.M."/>
            <person name="Eisen J.A."/>
            <person name="Woyke T."/>
            <person name="Gugger M."/>
            <person name="Kerfeld C.A."/>
        </authorList>
    </citation>
    <scope>NUCLEOTIDE SEQUENCE [LARGE SCALE GENOMIC DNA]</scope>
    <source>
        <strain evidence="6">ATCC 29371 / PCC 7437</strain>
    </source>
</reference>
<dbReference type="OrthoDB" id="541652at2"/>
<keyword evidence="6" id="KW-1185">Reference proteome</keyword>
<feature type="domain" description="Peptidase S26" evidence="4">
    <location>
        <begin position="23"/>
        <end position="76"/>
    </location>
</feature>
<evidence type="ECO:0000256" key="3">
    <source>
        <dbReference type="ARBA" id="ARBA00023136"/>
    </source>
</evidence>
<keyword evidence="2" id="KW-0378">Hydrolase</keyword>
<dbReference type="InterPro" id="IPR036286">
    <property type="entry name" value="LexA/Signal_pep-like_sf"/>
</dbReference>
<keyword evidence="3" id="KW-0472">Membrane</keyword>
<dbReference type="PANTHER" id="PTHR12383:SF16">
    <property type="entry name" value="MITOCHONDRIAL INNER MEMBRANE PROTEASE SUBUNIT 1"/>
    <property type="match status" value="1"/>
</dbReference>
<proteinExistence type="predicted"/>
<dbReference type="EMBL" id="CP003653">
    <property type="protein sequence ID" value="AFZ35327.1"/>
    <property type="molecule type" value="Genomic_DNA"/>
</dbReference>
<dbReference type="KEGG" id="scs:Sta7437_1769"/>
<dbReference type="HOGENOM" id="CLU_028723_11_1_3"/>
<dbReference type="InterPro" id="IPR014124">
    <property type="entry name" value="Pept_S26A_Sod_Ni_maturase"/>
</dbReference>
<protein>
    <submittedName>
        <fullName evidence="5">Nickel-type superoxide dismutase maturation protease</fullName>
    </submittedName>
</protein>
<organism evidence="5 6">
    <name type="scientific">Stanieria cyanosphaera (strain ATCC 29371 / PCC 7437)</name>
    <dbReference type="NCBI Taxonomy" id="111780"/>
    <lineage>
        <taxon>Bacteria</taxon>
        <taxon>Bacillati</taxon>
        <taxon>Cyanobacteriota</taxon>
        <taxon>Cyanophyceae</taxon>
        <taxon>Pleurocapsales</taxon>
        <taxon>Dermocarpellaceae</taxon>
        <taxon>Stanieria</taxon>
    </lineage>
</organism>
<gene>
    <name evidence="5" type="ordered locus">Sta7437_1769</name>
</gene>
<name>K9XUH9_STAC7</name>
<dbReference type="Proteomes" id="UP000010473">
    <property type="component" value="Chromosome"/>
</dbReference>
<dbReference type="SUPFAM" id="SSF51306">
    <property type="entry name" value="LexA/Signal peptidase"/>
    <property type="match status" value="1"/>
</dbReference>
<dbReference type="GO" id="GO:0016020">
    <property type="term" value="C:membrane"/>
    <property type="evidence" value="ECO:0007669"/>
    <property type="project" value="UniProtKB-SubCell"/>
</dbReference>
<evidence type="ECO:0000259" key="4">
    <source>
        <dbReference type="Pfam" id="PF10502"/>
    </source>
</evidence>
<accession>K9XUH9</accession>
<dbReference type="AlphaFoldDB" id="K9XUH9"/>
<sequence>MKTELPESSYRELLLWLLRKRRRFKVVGLSMVPLLQPGEQILVDPQAYLNTLPEIKDLVVAIHPYRSDLQIIKRVALVQEDGSCFLKGDNPKESTDSRSFGFISGEQILGKVTSRLP</sequence>
<dbReference type="STRING" id="111780.Sta7437_1769"/>
<keyword evidence="5" id="KW-0645">Protease</keyword>
<dbReference type="GO" id="GO:0004252">
    <property type="term" value="F:serine-type endopeptidase activity"/>
    <property type="evidence" value="ECO:0007669"/>
    <property type="project" value="InterPro"/>
</dbReference>
<dbReference type="InterPro" id="IPR019533">
    <property type="entry name" value="Peptidase_S26"/>
</dbReference>
<dbReference type="GO" id="GO:0006465">
    <property type="term" value="P:signal peptide processing"/>
    <property type="evidence" value="ECO:0007669"/>
    <property type="project" value="InterPro"/>
</dbReference>
<dbReference type="RefSeq" id="WP_015192998.1">
    <property type="nucleotide sequence ID" value="NC_019748.1"/>
</dbReference>
<dbReference type="NCBIfam" id="TIGR02754">
    <property type="entry name" value="sod_Ni_protease"/>
    <property type="match status" value="1"/>
</dbReference>
<evidence type="ECO:0000313" key="5">
    <source>
        <dbReference type="EMBL" id="AFZ35327.1"/>
    </source>
</evidence>